<reference evidence="11 12" key="1">
    <citation type="submission" date="2020-07" db="EMBL/GenBank/DDBJ databases">
        <title>Fungal Genomes of the International Space Station.</title>
        <authorList>
            <person name="Seuylemezian A."/>
            <person name="Singh N.K."/>
            <person name="Wood J."/>
            <person name="Venkateswaran K."/>
        </authorList>
    </citation>
    <scope>NUCLEOTIDE SEQUENCE [LARGE SCALE GENOMIC DNA]</scope>
    <source>
        <strain evidence="11 12">PL-B2</strain>
    </source>
</reference>
<evidence type="ECO:0000256" key="7">
    <source>
        <dbReference type="ARBA" id="ARBA00023136"/>
    </source>
</evidence>
<feature type="domain" description="Tripartite ATP-independent periplasmic transporters DctQ component" evidence="10">
    <location>
        <begin position="25"/>
        <end position="154"/>
    </location>
</feature>
<evidence type="ECO:0000313" key="11">
    <source>
        <dbReference type="EMBL" id="MBY0098390.1"/>
    </source>
</evidence>
<feature type="transmembrane region" description="Helical" evidence="9">
    <location>
        <begin position="128"/>
        <end position="146"/>
    </location>
</feature>
<feature type="transmembrane region" description="Helical" evidence="9">
    <location>
        <begin position="86"/>
        <end position="108"/>
    </location>
</feature>
<evidence type="ECO:0000313" key="12">
    <source>
        <dbReference type="Proteomes" id="UP000769780"/>
    </source>
</evidence>
<keyword evidence="12" id="KW-1185">Reference proteome</keyword>
<evidence type="ECO:0000256" key="3">
    <source>
        <dbReference type="ARBA" id="ARBA00022475"/>
    </source>
</evidence>
<evidence type="ECO:0000256" key="1">
    <source>
        <dbReference type="ARBA" id="ARBA00004429"/>
    </source>
</evidence>
<name>A0ABS7K8H9_9BACI</name>
<evidence type="ECO:0000256" key="6">
    <source>
        <dbReference type="ARBA" id="ARBA00022989"/>
    </source>
</evidence>
<dbReference type="Pfam" id="PF04290">
    <property type="entry name" value="DctQ"/>
    <property type="match status" value="1"/>
</dbReference>
<keyword evidence="5 9" id="KW-0812">Transmembrane</keyword>
<comment type="similarity">
    <text evidence="8">Belongs to the TRAP transporter small permease family.</text>
</comment>
<evidence type="ECO:0000256" key="4">
    <source>
        <dbReference type="ARBA" id="ARBA00022519"/>
    </source>
</evidence>
<protein>
    <submittedName>
        <fullName evidence="11">TRAP transporter small permease</fullName>
    </submittedName>
</protein>
<dbReference type="PANTHER" id="PTHR35011:SF2">
    <property type="entry name" value="2,3-DIKETO-L-GULONATE TRAP TRANSPORTER SMALL PERMEASE PROTEIN YIAM"/>
    <property type="match status" value="1"/>
</dbReference>
<dbReference type="InterPro" id="IPR055348">
    <property type="entry name" value="DctQ"/>
</dbReference>
<organism evidence="11 12">
    <name type="scientific">Mesobacillus maritimus</name>
    <dbReference type="NCBI Taxonomy" id="1643336"/>
    <lineage>
        <taxon>Bacteria</taxon>
        <taxon>Bacillati</taxon>
        <taxon>Bacillota</taxon>
        <taxon>Bacilli</taxon>
        <taxon>Bacillales</taxon>
        <taxon>Bacillaceae</taxon>
        <taxon>Mesobacillus</taxon>
    </lineage>
</organism>
<evidence type="ECO:0000256" key="9">
    <source>
        <dbReference type="SAM" id="Phobius"/>
    </source>
</evidence>
<evidence type="ECO:0000259" key="10">
    <source>
        <dbReference type="Pfam" id="PF04290"/>
    </source>
</evidence>
<dbReference type="RefSeq" id="WP_221874610.1">
    <property type="nucleotide sequence ID" value="NZ_JACWFH010000023.1"/>
</dbReference>
<keyword evidence="2" id="KW-0813">Transport</keyword>
<dbReference type="PANTHER" id="PTHR35011">
    <property type="entry name" value="2,3-DIKETO-L-GULONATE TRAP TRANSPORTER SMALL PERMEASE PROTEIN YIAM"/>
    <property type="match status" value="1"/>
</dbReference>
<comment type="subcellular location">
    <subcellularLocation>
        <location evidence="1">Cell inner membrane</location>
        <topology evidence="1">Multi-pass membrane protein</topology>
    </subcellularLocation>
</comment>
<evidence type="ECO:0000256" key="2">
    <source>
        <dbReference type="ARBA" id="ARBA00022448"/>
    </source>
</evidence>
<keyword evidence="6 9" id="KW-1133">Transmembrane helix</keyword>
<sequence length="175" mass="19847">MKKINHLLNYLEEYVAGISLVFTSLLVFVQVVLRYMFNYSLSWSEEISRYLIIWFVFIGSSIAVREKAHATMDALTTYLPPKGKRIFSIIANLISISFCVILITSGSTIVSSVMEFGNVTPSIGLPMFIPYLALPVGASLMLIRFLQLLIDDIKNFNTPYKNEFHPPINEEVTKL</sequence>
<evidence type="ECO:0000256" key="8">
    <source>
        <dbReference type="ARBA" id="ARBA00038436"/>
    </source>
</evidence>
<keyword evidence="4" id="KW-0997">Cell inner membrane</keyword>
<dbReference type="EMBL" id="JACWFH010000023">
    <property type="protein sequence ID" value="MBY0098390.1"/>
    <property type="molecule type" value="Genomic_DNA"/>
</dbReference>
<comment type="caution">
    <text evidence="11">The sequence shown here is derived from an EMBL/GenBank/DDBJ whole genome shotgun (WGS) entry which is preliminary data.</text>
</comment>
<feature type="transmembrane region" description="Helical" evidence="9">
    <location>
        <begin position="12"/>
        <end position="35"/>
    </location>
</feature>
<accession>A0ABS7K8H9</accession>
<dbReference type="Proteomes" id="UP000769780">
    <property type="component" value="Unassembled WGS sequence"/>
</dbReference>
<keyword evidence="3" id="KW-1003">Cell membrane</keyword>
<evidence type="ECO:0000256" key="5">
    <source>
        <dbReference type="ARBA" id="ARBA00022692"/>
    </source>
</evidence>
<dbReference type="InterPro" id="IPR007387">
    <property type="entry name" value="TRAP_DctQ"/>
</dbReference>
<keyword evidence="7 9" id="KW-0472">Membrane</keyword>
<gene>
    <name evidence="11" type="ORF">H0185_16505</name>
</gene>
<proteinExistence type="inferred from homology"/>
<feature type="transmembrane region" description="Helical" evidence="9">
    <location>
        <begin position="47"/>
        <end position="65"/>
    </location>
</feature>